<protein>
    <submittedName>
        <fullName evidence="5">M23 family metallopeptidase</fullName>
    </submittedName>
</protein>
<dbReference type="CDD" id="cd12797">
    <property type="entry name" value="M23_peptidase"/>
    <property type="match status" value="1"/>
</dbReference>
<dbReference type="PANTHER" id="PTHR21666:SF289">
    <property type="entry name" value="L-ALA--D-GLU ENDOPEPTIDASE"/>
    <property type="match status" value="1"/>
</dbReference>
<feature type="transmembrane region" description="Helical" evidence="3">
    <location>
        <begin position="33"/>
        <end position="52"/>
    </location>
</feature>
<dbReference type="InterPro" id="IPR050570">
    <property type="entry name" value="Cell_wall_metabolism_enzyme"/>
</dbReference>
<evidence type="ECO:0000259" key="4">
    <source>
        <dbReference type="Pfam" id="PF01551"/>
    </source>
</evidence>
<reference evidence="5 6" key="1">
    <citation type="journal article" date="2014" name="Genome Announc.">
        <title>Draft genome sequences of eight enterohepatic helicobacter species isolated from both laboratory and wild rodents.</title>
        <authorList>
            <person name="Sheh A."/>
            <person name="Shen Z."/>
            <person name="Fox J.G."/>
        </authorList>
    </citation>
    <scope>NUCLEOTIDE SEQUENCE [LARGE SCALE GENOMIC DNA]</scope>
    <source>
        <strain evidence="5 6">ATCC 700114</strain>
    </source>
</reference>
<evidence type="ECO:0000256" key="3">
    <source>
        <dbReference type="SAM" id="Phobius"/>
    </source>
</evidence>
<keyword evidence="3" id="KW-0472">Membrane</keyword>
<accession>A0A4U8SC20</accession>
<dbReference type="EMBL" id="JRPL02000007">
    <property type="protein sequence ID" value="TLD83624.1"/>
    <property type="molecule type" value="Genomic_DNA"/>
</dbReference>
<feature type="domain" description="M23ase beta-sheet core" evidence="4">
    <location>
        <begin position="177"/>
        <end position="270"/>
    </location>
</feature>
<dbReference type="PANTHER" id="PTHR21666">
    <property type="entry name" value="PEPTIDASE-RELATED"/>
    <property type="match status" value="1"/>
</dbReference>
<dbReference type="OrthoDB" id="9815245at2"/>
<dbReference type="Proteomes" id="UP000029878">
    <property type="component" value="Unassembled WGS sequence"/>
</dbReference>
<dbReference type="GO" id="GO:0004222">
    <property type="term" value="F:metalloendopeptidase activity"/>
    <property type="evidence" value="ECO:0007669"/>
    <property type="project" value="TreeGrafter"/>
</dbReference>
<comment type="caution">
    <text evidence="5">The sequence shown here is derived from an EMBL/GenBank/DDBJ whole genome shotgun (WGS) entry which is preliminary data.</text>
</comment>
<dbReference type="InterPro" id="IPR016047">
    <property type="entry name" value="M23ase_b-sheet_dom"/>
</dbReference>
<dbReference type="AlphaFoldDB" id="A0A4U8SC20"/>
<organism evidence="5 6">
    <name type="scientific">Helicobacter trogontum</name>
    <dbReference type="NCBI Taxonomy" id="50960"/>
    <lineage>
        <taxon>Bacteria</taxon>
        <taxon>Pseudomonadati</taxon>
        <taxon>Campylobacterota</taxon>
        <taxon>Epsilonproteobacteria</taxon>
        <taxon>Campylobacterales</taxon>
        <taxon>Helicobacteraceae</taxon>
        <taxon>Helicobacter</taxon>
    </lineage>
</organism>
<evidence type="ECO:0000313" key="5">
    <source>
        <dbReference type="EMBL" id="TLD83624.1"/>
    </source>
</evidence>
<keyword evidence="3" id="KW-0812">Transmembrane</keyword>
<dbReference type="Gene3D" id="2.70.70.10">
    <property type="entry name" value="Glucose Permease (Domain IIA)"/>
    <property type="match status" value="1"/>
</dbReference>
<evidence type="ECO:0000256" key="1">
    <source>
        <dbReference type="ARBA" id="ARBA00022729"/>
    </source>
</evidence>
<sequence length="374" mass="42356">MEDTGKIKKTLTITIVDENGSKQFTMAKVMQKIVMYGSVMLCMVIALGYFAMSSFIEQLDEINTAKQESYQAFQDMYQQNAFLQDDIQSKTEELQAMRDRVADLEKMVNFNSFHNDKTQISHIDLQALPDTQKATILQIIPNGNPLAMFEMKQKTTRNARDRGLIDMQYAAIQTHSTNTGYDYYTSKSEPVYATADGLVESTRGGNQKYGYGNIVRLSHVLGFSSAYTNLDRIAVKVGDFVSRGDIIGYTTSSPGKNHISLYYEVRFLSQGLDTLSFIDWDTQNFQSIFNVERNANIDVSSLMWALNDIAKLNDMSSHFAFGDKANLQQEEMGNIKEALDSKKTYRFDNTQDSFTTQGYDVVSRKYAQAKQGDM</sequence>
<dbReference type="RefSeq" id="WP_034344867.1">
    <property type="nucleotide sequence ID" value="NZ_FZNG01000024.1"/>
</dbReference>
<feature type="coiled-coil region" evidence="2">
    <location>
        <begin position="80"/>
        <end position="107"/>
    </location>
</feature>
<gene>
    <name evidence="5" type="ORF">LS81_004395</name>
</gene>
<keyword evidence="2" id="KW-0175">Coiled coil</keyword>
<proteinExistence type="predicted"/>
<dbReference type="InterPro" id="IPR011055">
    <property type="entry name" value="Dup_hybrid_motif"/>
</dbReference>
<keyword evidence="1" id="KW-0732">Signal</keyword>
<evidence type="ECO:0000313" key="6">
    <source>
        <dbReference type="Proteomes" id="UP000029878"/>
    </source>
</evidence>
<dbReference type="SUPFAM" id="SSF51261">
    <property type="entry name" value="Duplicated hybrid motif"/>
    <property type="match status" value="1"/>
</dbReference>
<evidence type="ECO:0000256" key="2">
    <source>
        <dbReference type="SAM" id="Coils"/>
    </source>
</evidence>
<keyword evidence="3" id="KW-1133">Transmembrane helix</keyword>
<dbReference type="Pfam" id="PF01551">
    <property type="entry name" value="Peptidase_M23"/>
    <property type="match status" value="1"/>
</dbReference>
<name>A0A4U8SC20_9HELI</name>